<organism evidence="2 3">
    <name type="scientific">Anaerofustis stercorihominis DSM 17244</name>
    <dbReference type="NCBI Taxonomy" id="445971"/>
    <lineage>
        <taxon>Bacteria</taxon>
        <taxon>Bacillati</taxon>
        <taxon>Bacillota</taxon>
        <taxon>Clostridia</taxon>
        <taxon>Eubacteriales</taxon>
        <taxon>Eubacteriaceae</taxon>
        <taxon>Anaerofustis</taxon>
    </lineage>
</organism>
<dbReference type="STRING" id="445971.ANASTE_01626"/>
<evidence type="ECO:0000313" key="2">
    <source>
        <dbReference type="EMBL" id="EDS71922.1"/>
    </source>
</evidence>
<gene>
    <name evidence="2" type="ORF">ANASTE_01626</name>
</gene>
<accession>B1C8L2</accession>
<feature type="transmembrane region" description="Helical" evidence="1">
    <location>
        <begin position="6"/>
        <end position="23"/>
    </location>
</feature>
<keyword evidence="3" id="KW-1185">Reference proteome</keyword>
<dbReference type="EMBL" id="ABIL02000006">
    <property type="protein sequence ID" value="EDS71922.1"/>
    <property type="molecule type" value="Genomic_DNA"/>
</dbReference>
<dbReference type="GeneID" id="98000697"/>
<dbReference type="HOGENOM" id="CLU_1222700_0_0_9"/>
<reference evidence="2" key="1">
    <citation type="submission" date="2008-01" db="EMBL/GenBank/DDBJ databases">
        <authorList>
            <person name="Fulton L."/>
            <person name="Clifton S."/>
            <person name="Fulton B."/>
            <person name="Xu J."/>
            <person name="Minx P."/>
            <person name="Pepin K.H."/>
            <person name="Johnson M."/>
            <person name="Thiruvilangam P."/>
            <person name="Bhonagiri V."/>
            <person name="Nash W.E."/>
            <person name="Mardis E.R."/>
            <person name="Wilson R.K."/>
        </authorList>
    </citation>
    <scope>NUCLEOTIDE SEQUENCE [LARGE SCALE GENOMIC DNA]</scope>
    <source>
        <strain evidence="2">DSM 17244</strain>
    </source>
</reference>
<comment type="caution">
    <text evidence="2">The sequence shown here is derived from an EMBL/GenBank/DDBJ whole genome shotgun (WGS) entry which is preliminary data.</text>
</comment>
<keyword evidence="1" id="KW-1133">Transmembrane helix</keyword>
<evidence type="ECO:0000256" key="1">
    <source>
        <dbReference type="SAM" id="Phobius"/>
    </source>
</evidence>
<evidence type="ECO:0000313" key="3">
    <source>
        <dbReference type="Proteomes" id="UP000005178"/>
    </source>
</evidence>
<proteinExistence type="predicted"/>
<reference evidence="2" key="2">
    <citation type="submission" date="2013-08" db="EMBL/GenBank/DDBJ databases">
        <title>Draft genome sequence of Anaerofustis stercorihominis (DSM 17244).</title>
        <authorList>
            <person name="Sudarsanam P."/>
            <person name="Ley R."/>
            <person name="Guruge J."/>
            <person name="Turnbaugh P.J."/>
            <person name="Mahowald M."/>
            <person name="Liep D."/>
            <person name="Gordon J."/>
        </authorList>
    </citation>
    <scope>NUCLEOTIDE SEQUENCE</scope>
    <source>
        <strain evidence="2">DSM 17244</strain>
    </source>
</reference>
<keyword evidence="1" id="KW-0472">Membrane</keyword>
<name>B1C8L2_9FIRM</name>
<keyword evidence="1" id="KW-0812">Transmembrane</keyword>
<dbReference type="AlphaFoldDB" id="B1C8L2"/>
<dbReference type="Proteomes" id="UP000005178">
    <property type="component" value="Unassembled WGS sequence"/>
</dbReference>
<dbReference type="RefSeq" id="WP_007050392.1">
    <property type="nucleotide sequence ID" value="NZ_DS560019.1"/>
</dbReference>
<protein>
    <submittedName>
        <fullName evidence="2">Uncharacterized protein</fullName>
    </submittedName>
</protein>
<sequence>MKNKKIIIIVLLSMAAILLVTIFKSKFISTEINYSIKGSFDFSKIISINAKNLNRNFIKNINNFYIKKKINTDKNISCSIDNNKLKLLIEHGKPRDVKIVYLELLNKSNDVNIISNNIYKNKNIIKSFIENGYEYSNYNKINLENVEIIYDNNTICILYEQSEYPKNSSNMVGELENINFKTYETRLVIIKDNIVIKAYCHWNSKDLSIFKQDLNELYEVISKNIN</sequence>